<dbReference type="AlphaFoldDB" id="A0A1Y6K8P3"/>
<evidence type="ECO:0000313" key="9">
    <source>
        <dbReference type="EMBL" id="SMX54959.1"/>
    </source>
</evidence>
<evidence type="ECO:0000256" key="6">
    <source>
        <dbReference type="ARBA" id="ARBA00023136"/>
    </source>
</evidence>
<evidence type="ECO:0000256" key="2">
    <source>
        <dbReference type="ARBA" id="ARBA00007362"/>
    </source>
</evidence>
<dbReference type="RefSeq" id="WP_087862760.1">
    <property type="nucleotide sequence ID" value="NZ_LT859958.1"/>
</dbReference>
<gene>
    <name evidence="9" type="ORF">CFX1CAM_1894</name>
</gene>
<dbReference type="PANTHER" id="PTHR42920">
    <property type="entry name" value="OS03G0707200 PROTEIN-RELATED"/>
    <property type="match status" value="1"/>
</dbReference>
<feature type="transmembrane region" description="Helical" evidence="7">
    <location>
        <begin position="40"/>
        <end position="58"/>
    </location>
</feature>
<evidence type="ECO:0000256" key="5">
    <source>
        <dbReference type="ARBA" id="ARBA00022989"/>
    </source>
</evidence>
<dbReference type="InterPro" id="IPR000620">
    <property type="entry name" value="EamA_dom"/>
</dbReference>
<sequence length="211" mass="22882">MNKKLIGVIAMLIAALGLAIAVIFMKLIPMHTHLLARHVAIWRFTIAAPVLWLILLFRKKPIGKALKRPWRFLVLGCVYAASNFSAIFAVQRLPSSIYIIIFFIYPSLVILYSMIRGSAVPRLVWLGLPLSMVGMLLASIDFSSTFVVDPIGVLITVVNAGAVATYMILSEKVFANVDDKLAGTAVVFTGAMLSGCILIPVLGISAPTTPQ</sequence>
<keyword evidence="4 7" id="KW-0812">Transmembrane</keyword>
<organism evidence="9 10">
    <name type="scientific">Candidatus Brevifilum fermentans</name>
    <dbReference type="NCBI Taxonomy" id="1986204"/>
    <lineage>
        <taxon>Bacteria</taxon>
        <taxon>Bacillati</taxon>
        <taxon>Chloroflexota</taxon>
        <taxon>Anaerolineae</taxon>
        <taxon>Anaerolineales</taxon>
        <taxon>Anaerolineaceae</taxon>
        <taxon>Candidatus Brevifilum</taxon>
    </lineage>
</organism>
<evidence type="ECO:0000256" key="3">
    <source>
        <dbReference type="ARBA" id="ARBA00022475"/>
    </source>
</evidence>
<feature type="transmembrane region" description="Helical" evidence="7">
    <location>
        <begin position="70"/>
        <end position="90"/>
    </location>
</feature>
<dbReference type="InterPro" id="IPR037185">
    <property type="entry name" value="EmrE-like"/>
</dbReference>
<dbReference type="SUPFAM" id="SSF103481">
    <property type="entry name" value="Multidrug resistance efflux transporter EmrE"/>
    <property type="match status" value="1"/>
</dbReference>
<keyword evidence="10" id="KW-1185">Reference proteome</keyword>
<dbReference type="EMBL" id="LT859958">
    <property type="protein sequence ID" value="SMX54959.1"/>
    <property type="molecule type" value="Genomic_DNA"/>
</dbReference>
<comment type="similarity">
    <text evidence="2">Belongs to the EamA transporter family.</text>
</comment>
<comment type="subcellular location">
    <subcellularLocation>
        <location evidence="1">Cell membrane</location>
        <topology evidence="1">Multi-pass membrane protein</topology>
    </subcellularLocation>
</comment>
<evidence type="ECO:0000256" key="4">
    <source>
        <dbReference type="ARBA" id="ARBA00022692"/>
    </source>
</evidence>
<dbReference type="GO" id="GO:0005886">
    <property type="term" value="C:plasma membrane"/>
    <property type="evidence" value="ECO:0007669"/>
    <property type="project" value="UniProtKB-SubCell"/>
</dbReference>
<evidence type="ECO:0000259" key="8">
    <source>
        <dbReference type="Pfam" id="PF00892"/>
    </source>
</evidence>
<feature type="transmembrane region" description="Helical" evidence="7">
    <location>
        <begin position="181"/>
        <end position="206"/>
    </location>
</feature>
<feature type="transmembrane region" description="Helical" evidence="7">
    <location>
        <begin position="5"/>
        <end position="28"/>
    </location>
</feature>
<feature type="transmembrane region" description="Helical" evidence="7">
    <location>
        <begin position="96"/>
        <end position="115"/>
    </location>
</feature>
<protein>
    <recommendedName>
        <fullName evidence="8">EamA domain-containing protein</fullName>
    </recommendedName>
</protein>
<keyword evidence="3" id="KW-1003">Cell membrane</keyword>
<evidence type="ECO:0000313" key="10">
    <source>
        <dbReference type="Proteomes" id="UP000195514"/>
    </source>
</evidence>
<keyword evidence="6 7" id="KW-0472">Membrane</keyword>
<proteinExistence type="inferred from homology"/>
<feature type="transmembrane region" description="Helical" evidence="7">
    <location>
        <begin position="146"/>
        <end position="169"/>
    </location>
</feature>
<evidence type="ECO:0000256" key="7">
    <source>
        <dbReference type="SAM" id="Phobius"/>
    </source>
</evidence>
<reference evidence="10" key="1">
    <citation type="submission" date="2017-05" db="EMBL/GenBank/DDBJ databases">
        <authorList>
            <person name="Kirkegaard R."/>
            <person name="Mcilroy J S."/>
        </authorList>
    </citation>
    <scope>NUCLEOTIDE SEQUENCE [LARGE SCALE GENOMIC DNA]</scope>
</reference>
<feature type="domain" description="EamA" evidence="8">
    <location>
        <begin position="6"/>
        <end position="139"/>
    </location>
</feature>
<keyword evidence="5 7" id="KW-1133">Transmembrane helix</keyword>
<evidence type="ECO:0000256" key="1">
    <source>
        <dbReference type="ARBA" id="ARBA00004651"/>
    </source>
</evidence>
<feature type="transmembrane region" description="Helical" evidence="7">
    <location>
        <begin position="122"/>
        <end position="140"/>
    </location>
</feature>
<dbReference type="PANTHER" id="PTHR42920:SF5">
    <property type="entry name" value="EAMA DOMAIN-CONTAINING PROTEIN"/>
    <property type="match status" value="1"/>
</dbReference>
<dbReference type="Proteomes" id="UP000195514">
    <property type="component" value="Chromosome I"/>
</dbReference>
<accession>A0A1Y6K8P3</accession>
<name>A0A1Y6K8P3_9CHLR</name>
<dbReference type="InterPro" id="IPR051258">
    <property type="entry name" value="Diverse_Substrate_Transporter"/>
</dbReference>
<dbReference type="Pfam" id="PF00892">
    <property type="entry name" value="EamA"/>
    <property type="match status" value="1"/>
</dbReference>
<dbReference type="KEGG" id="abat:CFX1CAM_1894"/>